<organism evidence="1 2">
    <name type="scientific">Rippkaea orientalis (strain PCC 8801 / RF-1)</name>
    <name type="common">Cyanothece sp. (strain PCC 8801)</name>
    <dbReference type="NCBI Taxonomy" id="41431"/>
    <lineage>
        <taxon>Bacteria</taxon>
        <taxon>Bacillati</taxon>
        <taxon>Cyanobacteriota</taxon>
        <taxon>Cyanophyceae</taxon>
        <taxon>Oscillatoriophycideae</taxon>
        <taxon>Chroococcales</taxon>
        <taxon>Aphanothecaceae</taxon>
        <taxon>Rippkaea</taxon>
        <taxon>Rippkaea orientalis</taxon>
    </lineage>
</organism>
<keyword evidence="2" id="KW-1185">Reference proteome</keyword>
<gene>
    <name evidence="1" type="ordered locus">PCC8801_4534</name>
</gene>
<geneLocation type="plasmid" evidence="1 2">
    <name>pP880102</name>
</geneLocation>
<evidence type="ECO:0000313" key="2">
    <source>
        <dbReference type="Proteomes" id="UP000008204"/>
    </source>
</evidence>
<dbReference type="EMBL" id="CP001289">
    <property type="protein sequence ID" value="ACK68443.1"/>
    <property type="molecule type" value="Genomic_DNA"/>
</dbReference>
<dbReference type="KEGG" id="cyp:PCC8801_4534"/>
<dbReference type="AlphaFoldDB" id="B7K6M1"/>
<dbReference type="Proteomes" id="UP000008204">
    <property type="component" value="Plasmid pP880102"/>
</dbReference>
<dbReference type="RefSeq" id="WP_012593094.1">
    <property type="nucleotide sequence ID" value="NC_011723.1"/>
</dbReference>
<proteinExistence type="predicted"/>
<evidence type="ECO:0000313" key="1">
    <source>
        <dbReference type="EMBL" id="ACK68443.1"/>
    </source>
</evidence>
<dbReference type="HOGENOM" id="CLU_198993_0_0_3"/>
<protein>
    <recommendedName>
        <fullName evidence="3">CopG family transcriptional regulator</fullName>
    </recommendedName>
</protein>
<name>B7K6M1_RIPO1</name>
<sequence>MGKQKIAVTLDKTLVGFLDQVAGGNRSEYLNKLLIEHREKVLKAQLIAALAEELEDPGYPQELLEWDLVAGDGIDALE</sequence>
<reference evidence="2" key="1">
    <citation type="journal article" date="2011" name="MBio">
        <title>Novel metabolic attributes of the genus Cyanothece, comprising a group of unicellular nitrogen-fixing Cyanobacteria.</title>
        <authorList>
            <person name="Bandyopadhyay A."/>
            <person name="Elvitigala T."/>
            <person name="Welsh E."/>
            <person name="Stockel J."/>
            <person name="Liberton M."/>
            <person name="Min H."/>
            <person name="Sherman L.A."/>
            <person name="Pakrasi H.B."/>
        </authorList>
    </citation>
    <scope>NUCLEOTIDE SEQUENCE [LARGE SCALE GENOMIC DNA]</scope>
    <source>
        <strain evidence="2">PCC 8801</strain>
        <plasmid evidence="2">pP880102</plasmid>
    </source>
</reference>
<accession>B7K6M1</accession>
<evidence type="ECO:0008006" key="3">
    <source>
        <dbReference type="Google" id="ProtNLM"/>
    </source>
</evidence>
<keyword evidence="1" id="KW-0614">Plasmid</keyword>
<dbReference type="eggNOG" id="ENOG503134T">
    <property type="taxonomic scope" value="Bacteria"/>
</dbReference>
<dbReference type="OrthoDB" id="517697at2"/>